<dbReference type="PANTHER" id="PTHR46890">
    <property type="entry name" value="NON-LTR RETROLELEMENT REVERSE TRANSCRIPTASE-LIKE PROTEIN-RELATED"/>
    <property type="match status" value="1"/>
</dbReference>
<dbReference type="PROSITE" id="PS50878">
    <property type="entry name" value="RT_POL"/>
    <property type="match status" value="1"/>
</dbReference>
<dbReference type="AlphaFoldDB" id="A0AAV9CVT0"/>
<dbReference type="InterPro" id="IPR052343">
    <property type="entry name" value="Retrotransposon-Effector_Assoc"/>
</dbReference>
<evidence type="ECO:0000259" key="1">
    <source>
        <dbReference type="PROSITE" id="PS50878"/>
    </source>
</evidence>
<dbReference type="EMBL" id="JAUJYO010000017">
    <property type="protein sequence ID" value="KAK1293308.1"/>
    <property type="molecule type" value="Genomic_DNA"/>
</dbReference>
<proteinExistence type="predicted"/>
<dbReference type="Pfam" id="PF00078">
    <property type="entry name" value="RVT_1"/>
    <property type="match status" value="1"/>
</dbReference>
<reference evidence="2" key="1">
    <citation type="journal article" date="2023" name="Nat. Commun.">
        <title>Diploid and tetraploid genomes of Acorus and the evolution of monocots.</title>
        <authorList>
            <person name="Ma L."/>
            <person name="Liu K.W."/>
            <person name="Li Z."/>
            <person name="Hsiao Y.Y."/>
            <person name="Qi Y."/>
            <person name="Fu T."/>
            <person name="Tang G.D."/>
            <person name="Zhang D."/>
            <person name="Sun W.H."/>
            <person name="Liu D.K."/>
            <person name="Li Y."/>
            <person name="Chen G.Z."/>
            <person name="Liu X.D."/>
            <person name="Liao X.Y."/>
            <person name="Jiang Y.T."/>
            <person name="Yu X."/>
            <person name="Hao Y."/>
            <person name="Huang J."/>
            <person name="Zhao X.W."/>
            <person name="Ke S."/>
            <person name="Chen Y.Y."/>
            <person name="Wu W.L."/>
            <person name="Hsu J.L."/>
            <person name="Lin Y.F."/>
            <person name="Huang M.D."/>
            <person name="Li C.Y."/>
            <person name="Huang L."/>
            <person name="Wang Z.W."/>
            <person name="Zhao X."/>
            <person name="Zhong W.Y."/>
            <person name="Peng D.H."/>
            <person name="Ahmad S."/>
            <person name="Lan S."/>
            <person name="Zhang J.S."/>
            <person name="Tsai W.C."/>
            <person name="Van de Peer Y."/>
            <person name="Liu Z.J."/>
        </authorList>
    </citation>
    <scope>NUCLEOTIDE SEQUENCE</scope>
    <source>
        <strain evidence="2">CP</strain>
    </source>
</reference>
<dbReference type="PANTHER" id="PTHR46890:SF50">
    <property type="entry name" value="RNA-DIRECTED DNA POLYMERASE, EUKARYOTA, REVERSE TRANSCRIPTASE ZINC-BINDING DOMAIN PROTEIN-RELATED"/>
    <property type="match status" value="1"/>
</dbReference>
<sequence length="291" mass="33031">MHIDGTARHGQEDIATHLVAHFSRAFRRSRRWFPKWNDEALPQLSEEQRNSLSCPFQEEEIRRVIFSAEGDKASGPDRFTFRFFQTFWTLGKPDILQVFTELQSGRPGLGRLNASLFSLIPKRSGVSDVIEYRPICLVNVCYMIVSKVLATRMKKVSADLIEEAQTTFIPGKNLQDGYLVAQEIIAALTKDRRSGVALKLDFAKAYDSVHRDFLFQVLEQHGFDEQWVIMLQRCTETGHGSVLLNGTPHGFFPLDRGLRQGDPLSPILFIYVVNALCRMCSHVGGIVQWAS</sequence>
<evidence type="ECO:0000313" key="3">
    <source>
        <dbReference type="Proteomes" id="UP001180020"/>
    </source>
</evidence>
<gene>
    <name evidence="2" type="ORF">QJS10_CPB17g00806</name>
</gene>
<dbReference type="InterPro" id="IPR000477">
    <property type="entry name" value="RT_dom"/>
</dbReference>
<name>A0AAV9CVT0_ACOCL</name>
<dbReference type="InterPro" id="IPR043502">
    <property type="entry name" value="DNA/RNA_pol_sf"/>
</dbReference>
<keyword evidence="3" id="KW-1185">Reference proteome</keyword>
<comment type="caution">
    <text evidence="2">The sequence shown here is derived from an EMBL/GenBank/DDBJ whole genome shotgun (WGS) entry which is preliminary data.</text>
</comment>
<protein>
    <recommendedName>
        <fullName evidence="1">Reverse transcriptase domain-containing protein</fullName>
    </recommendedName>
</protein>
<dbReference type="Proteomes" id="UP001180020">
    <property type="component" value="Unassembled WGS sequence"/>
</dbReference>
<dbReference type="SUPFAM" id="SSF56672">
    <property type="entry name" value="DNA/RNA polymerases"/>
    <property type="match status" value="1"/>
</dbReference>
<dbReference type="CDD" id="cd01650">
    <property type="entry name" value="RT_nLTR_like"/>
    <property type="match status" value="1"/>
</dbReference>
<feature type="domain" description="Reverse transcriptase" evidence="1">
    <location>
        <begin position="101"/>
        <end position="291"/>
    </location>
</feature>
<organism evidence="2 3">
    <name type="scientific">Acorus calamus</name>
    <name type="common">Sweet flag</name>
    <dbReference type="NCBI Taxonomy" id="4465"/>
    <lineage>
        <taxon>Eukaryota</taxon>
        <taxon>Viridiplantae</taxon>
        <taxon>Streptophyta</taxon>
        <taxon>Embryophyta</taxon>
        <taxon>Tracheophyta</taxon>
        <taxon>Spermatophyta</taxon>
        <taxon>Magnoliopsida</taxon>
        <taxon>Liliopsida</taxon>
        <taxon>Acoraceae</taxon>
        <taxon>Acorus</taxon>
    </lineage>
</organism>
<accession>A0AAV9CVT0</accession>
<evidence type="ECO:0000313" key="2">
    <source>
        <dbReference type="EMBL" id="KAK1293308.1"/>
    </source>
</evidence>
<reference evidence="2" key="2">
    <citation type="submission" date="2023-06" db="EMBL/GenBank/DDBJ databases">
        <authorList>
            <person name="Ma L."/>
            <person name="Liu K.-W."/>
            <person name="Li Z."/>
            <person name="Hsiao Y.-Y."/>
            <person name="Qi Y."/>
            <person name="Fu T."/>
            <person name="Tang G."/>
            <person name="Zhang D."/>
            <person name="Sun W.-H."/>
            <person name="Liu D.-K."/>
            <person name="Li Y."/>
            <person name="Chen G.-Z."/>
            <person name="Liu X.-D."/>
            <person name="Liao X.-Y."/>
            <person name="Jiang Y.-T."/>
            <person name="Yu X."/>
            <person name="Hao Y."/>
            <person name="Huang J."/>
            <person name="Zhao X.-W."/>
            <person name="Ke S."/>
            <person name="Chen Y.-Y."/>
            <person name="Wu W.-L."/>
            <person name="Hsu J.-L."/>
            <person name="Lin Y.-F."/>
            <person name="Huang M.-D."/>
            <person name="Li C.-Y."/>
            <person name="Huang L."/>
            <person name="Wang Z.-W."/>
            <person name="Zhao X."/>
            <person name="Zhong W.-Y."/>
            <person name="Peng D.-H."/>
            <person name="Ahmad S."/>
            <person name="Lan S."/>
            <person name="Zhang J.-S."/>
            <person name="Tsai W.-C."/>
            <person name="Van De Peer Y."/>
            <person name="Liu Z.-J."/>
        </authorList>
    </citation>
    <scope>NUCLEOTIDE SEQUENCE</scope>
    <source>
        <strain evidence="2">CP</strain>
        <tissue evidence="2">Leaves</tissue>
    </source>
</reference>